<feature type="region of interest" description="Disordered" evidence="1">
    <location>
        <begin position="221"/>
        <end position="245"/>
    </location>
</feature>
<reference evidence="2" key="1">
    <citation type="submission" date="2020-11" db="EMBL/GenBank/DDBJ databases">
        <title>The chromosome-scale genome resource for two endophytic Fusarium species: F. culmorum and F. pseudograminearum.</title>
        <authorList>
            <person name="Yuan Z."/>
        </authorList>
    </citation>
    <scope>NUCLEOTIDE SEQUENCE</scope>
    <source>
        <strain evidence="2">Class2-1B</strain>
    </source>
</reference>
<evidence type="ECO:0000313" key="2">
    <source>
        <dbReference type="EMBL" id="QPC62852.1"/>
    </source>
</evidence>
<dbReference type="AlphaFoldDB" id="A0A7S8D6F9"/>
<gene>
    <name evidence="2" type="ORF">HYE67_005083</name>
</gene>
<protein>
    <recommendedName>
        <fullName evidence="4">CBM-cenC domain-containing protein</fullName>
    </recommendedName>
</protein>
<dbReference type="Gene3D" id="2.60.120.260">
    <property type="entry name" value="Galactose-binding domain-like"/>
    <property type="match status" value="1"/>
</dbReference>
<evidence type="ECO:0008006" key="4">
    <source>
        <dbReference type="Google" id="ProtNLM"/>
    </source>
</evidence>
<sequence>MGMPLKMTLLSTSFFDPYARFQLRYRPLHSLDQDASGISHYCSGRCAHPCSYARPANCRPQRPTTTSGFSTSITTSVAGAETSSTDVASTTSSEAPNVIETTETEYSTATSDMTRAVSGSGSVTNAVETTITESASDITALITTVTTTTETNPTEISTTESTSPDETSSATTTTIATTTFETTIADTTTGEQTTVQTTTAETAATAETTTTRQATVLTTTSETTTAVESTTTTGIPTTTTAAPEPTKALQNGGFEDATDSAWTFQSGEITTDPSLARSGSNFAKIDIRNEQAGGQQHIEQMTSTSNTKQYTLSFYATFLSTPNMKLGNGCYVYALQDSSSINAPTFYLNVDTLNSYQHYAYTFTPYNNNFLLSLRVRCSRGMATSFSVAIDDVSIVEAV</sequence>
<proteinExistence type="predicted"/>
<dbReference type="Proteomes" id="UP000663297">
    <property type="component" value="Chromosome 2"/>
</dbReference>
<evidence type="ECO:0000313" key="3">
    <source>
        <dbReference type="Proteomes" id="UP000663297"/>
    </source>
</evidence>
<dbReference type="EMBL" id="CP064748">
    <property type="protein sequence ID" value="QPC62852.1"/>
    <property type="molecule type" value="Genomic_DNA"/>
</dbReference>
<organism evidence="2 3">
    <name type="scientific">Fusarium culmorum</name>
    <dbReference type="NCBI Taxonomy" id="5516"/>
    <lineage>
        <taxon>Eukaryota</taxon>
        <taxon>Fungi</taxon>
        <taxon>Dikarya</taxon>
        <taxon>Ascomycota</taxon>
        <taxon>Pezizomycotina</taxon>
        <taxon>Sordariomycetes</taxon>
        <taxon>Hypocreomycetidae</taxon>
        <taxon>Hypocreales</taxon>
        <taxon>Nectriaceae</taxon>
        <taxon>Fusarium</taxon>
    </lineage>
</organism>
<accession>A0A7S8D6F9</accession>
<dbReference type="SUPFAM" id="SSF49785">
    <property type="entry name" value="Galactose-binding domain-like"/>
    <property type="match status" value="1"/>
</dbReference>
<dbReference type="InterPro" id="IPR008979">
    <property type="entry name" value="Galactose-bd-like_sf"/>
</dbReference>
<name>A0A7S8D6F9_FUSCU</name>
<evidence type="ECO:0000256" key="1">
    <source>
        <dbReference type="SAM" id="MobiDB-lite"/>
    </source>
</evidence>
<feature type="region of interest" description="Disordered" evidence="1">
    <location>
        <begin position="150"/>
        <end position="172"/>
    </location>
</feature>